<dbReference type="Proteomes" id="UP000325385">
    <property type="component" value="Chromosome"/>
</dbReference>
<dbReference type="PROSITE" id="PS50851">
    <property type="entry name" value="CHEW"/>
    <property type="match status" value="1"/>
</dbReference>
<dbReference type="GeneID" id="69696883"/>
<feature type="domain" description="CheW-like" evidence="1">
    <location>
        <begin position="2"/>
        <end position="141"/>
    </location>
</feature>
<sequence length="145" mass="15112">MNELLLMCMIAGRRAAIPAIRVQSVIEIDEITPIPGAPSFIRGLTALRSQALTVIDCTVALGLEPGETPAQQRAAVVDIEGHLYALLVDAAYDVGEARSEPIEVPGGFGPGWQAAARGMVETDGGPTLLIEVEKLVTAPVAQVAA</sequence>
<dbReference type="GO" id="GO:0006935">
    <property type="term" value="P:chemotaxis"/>
    <property type="evidence" value="ECO:0007669"/>
    <property type="project" value="InterPro"/>
</dbReference>
<dbReference type="KEGG" id="efv:CHH26_13385"/>
<dbReference type="Gene3D" id="2.30.30.40">
    <property type="entry name" value="SH3 Domains"/>
    <property type="match status" value="1"/>
</dbReference>
<dbReference type="SMART" id="SM00260">
    <property type="entry name" value="CheW"/>
    <property type="match status" value="1"/>
</dbReference>
<organism evidence="3 5">
    <name type="scientific">Qipengyuania flava</name>
    <dbReference type="NCBI Taxonomy" id="192812"/>
    <lineage>
        <taxon>Bacteria</taxon>
        <taxon>Pseudomonadati</taxon>
        <taxon>Pseudomonadota</taxon>
        <taxon>Alphaproteobacteria</taxon>
        <taxon>Sphingomonadales</taxon>
        <taxon>Erythrobacteraceae</taxon>
        <taxon>Qipengyuania</taxon>
    </lineage>
</organism>
<gene>
    <name evidence="3" type="ORF">D0Y83_06220</name>
    <name evidence="2" type="ORF">EKJ_09090</name>
</gene>
<dbReference type="GO" id="GO:0005829">
    <property type="term" value="C:cytosol"/>
    <property type="evidence" value="ECO:0007669"/>
    <property type="project" value="TreeGrafter"/>
</dbReference>
<reference evidence="5" key="1">
    <citation type="submission" date="2018-09" db="EMBL/GenBank/DDBJ databases">
        <title>Nocardia yunnanensis sp. nov., an actinomycete isolated from a soil sample.</title>
        <authorList>
            <person name="Zhang J."/>
        </authorList>
    </citation>
    <scope>NUCLEOTIDE SEQUENCE [LARGE SCALE GENOMIC DNA]</scope>
    <source>
        <strain evidence="5">21-3</strain>
    </source>
</reference>
<dbReference type="AlphaFoldDB" id="A0A222EXL2"/>
<name>A0A222EXL2_9SPHN</name>
<evidence type="ECO:0000313" key="3">
    <source>
        <dbReference type="EMBL" id="QFI62914.1"/>
    </source>
</evidence>
<dbReference type="Gene3D" id="2.40.50.180">
    <property type="entry name" value="CheA-289, Domain 4"/>
    <property type="match status" value="1"/>
</dbReference>
<evidence type="ECO:0000313" key="4">
    <source>
        <dbReference type="Proteomes" id="UP000290057"/>
    </source>
</evidence>
<evidence type="ECO:0000313" key="5">
    <source>
        <dbReference type="Proteomes" id="UP000325385"/>
    </source>
</evidence>
<keyword evidence="4" id="KW-1185">Reference proteome</keyword>
<dbReference type="EMBL" id="CP032228">
    <property type="protein sequence ID" value="QFI62914.1"/>
    <property type="molecule type" value="Genomic_DNA"/>
</dbReference>
<dbReference type="Proteomes" id="UP000290057">
    <property type="component" value="Chromosome"/>
</dbReference>
<dbReference type="RefSeq" id="WP_067462447.1">
    <property type="nucleotide sequence ID" value="NZ_AP019389.1"/>
</dbReference>
<dbReference type="InterPro" id="IPR002545">
    <property type="entry name" value="CheW-lke_dom"/>
</dbReference>
<proteinExistence type="predicted"/>
<dbReference type="InterPro" id="IPR036061">
    <property type="entry name" value="CheW-like_dom_sf"/>
</dbReference>
<evidence type="ECO:0000313" key="2">
    <source>
        <dbReference type="EMBL" id="BBI20062.1"/>
    </source>
</evidence>
<dbReference type="PANTHER" id="PTHR22617:SF43">
    <property type="entry name" value="PROTEIN PILI"/>
    <property type="match status" value="1"/>
</dbReference>
<reference evidence="3" key="2">
    <citation type="submission" date="2018-09" db="EMBL/GenBank/DDBJ databases">
        <authorList>
            <person name="Zhang J."/>
        </authorList>
    </citation>
    <scope>NUCLEOTIDE SEQUENCE</scope>
    <source>
        <strain evidence="3">21-3</strain>
    </source>
</reference>
<dbReference type="InterPro" id="IPR039315">
    <property type="entry name" value="CheW"/>
</dbReference>
<protein>
    <submittedName>
        <fullName evidence="3">Chemotaxis protein CheW</fullName>
    </submittedName>
</protein>
<dbReference type="EMBL" id="AP019389">
    <property type="protein sequence ID" value="BBI20062.1"/>
    <property type="molecule type" value="Genomic_DNA"/>
</dbReference>
<dbReference type="GO" id="GO:0007165">
    <property type="term" value="P:signal transduction"/>
    <property type="evidence" value="ECO:0007669"/>
    <property type="project" value="InterPro"/>
</dbReference>
<dbReference type="PANTHER" id="PTHR22617">
    <property type="entry name" value="CHEMOTAXIS SENSOR HISTIDINE KINASE-RELATED"/>
    <property type="match status" value="1"/>
</dbReference>
<evidence type="ECO:0000259" key="1">
    <source>
        <dbReference type="PROSITE" id="PS50851"/>
    </source>
</evidence>
<dbReference type="SUPFAM" id="SSF50341">
    <property type="entry name" value="CheW-like"/>
    <property type="match status" value="1"/>
</dbReference>
<dbReference type="Pfam" id="PF01584">
    <property type="entry name" value="CheW"/>
    <property type="match status" value="1"/>
</dbReference>
<reference evidence="2 4" key="3">
    <citation type="submission" date="2019-01" db="EMBL/GenBank/DDBJ databases">
        <title>Complete genome sequence of Erythrobacter flavus KJ5.</title>
        <authorList>
            <person name="Kanesaki Y."/>
            <person name="Brotosudarmo T."/>
            <person name="Moriuchi R."/>
            <person name="Awai K."/>
        </authorList>
    </citation>
    <scope>NUCLEOTIDE SEQUENCE [LARGE SCALE GENOMIC DNA]</scope>
    <source>
        <strain evidence="2 4">KJ5</strain>
    </source>
</reference>
<accession>A0A222EXL2</accession>